<dbReference type="SMART" id="SM00184">
    <property type="entry name" value="RING"/>
    <property type="match status" value="1"/>
</dbReference>
<gene>
    <name evidence="12" type="ORF">CMQ_5271</name>
</gene>
<dbReference type="EMBL" id="GL629756">
    <property type="protein sequence ID" value="EFX05009.1"/>
    <property type="molecule type" value="Genomic_DNA"/>
</dbReference>
<feature type="domain" description="RING-type" evidence="10">
    <location>
        <begin position="256"/>
        <end position="293"/>
    </location>
</feature>
<dbReference type="InterPro" id="IPR000571">
    <property type="entry name" value="Znf_CCCH"/>
</dbReference>
<dbReference type="AlphaFoldDB" id="F0XBN0"/>
<feature type="region of interest" description="Disordered" evidence="9">
    <location>
        <begin position="318"/>
        <end position="345"/>
    </location>
</feature>
<evidence type="ECO:0000313" key="13">
    <source>
        <dbReference type="Proteomes" id="UP000007796"/>
    </source>
</evidence>
<dbReference type="SUPFAM" id="SSF90229">
    <property type="entry name" value="CCCH zinc finger"/>
    <property type="match status" value="1"/>
</dbReference>
<dbReference type="Pfam" id="PF00097">
    <property type="entry name" value="zf-C3HC4"/>
    <property type="match status" value="1"/>
</dbReference>
<keyword evidence="8" id="KW-0539">Nucleus</keyword>
<feature type="compositionally biased region" description="Low complexity" evidence="9">
    <location>
        <begin position="134"/>
        <end position="149"/>
    </location>
</feature>
<dbReference type="HOGENOM" id="CLU_050460_0_0_1"/>
<dbReference type="PANTHER" id="PTHR12930">
    <property type="entry name" value="ZINC FINGER PROTEIN 183"/>
    <property type="match status" value="1"/>
</dbReference>
<evidence type="ECO:0000259" key="10">
    <source>
        <dbReference type="PROSITE" id="PS50089"/>
    </source>
</evidence>
<keyword evidence="8" id="KW-0508">mRNA splicing</keyword>
<dbReference type="InterPro" id="IPR017907">
    <property type="entry name" value="Znf_RING_CS"/>
</dbReference>
<dbReference type="OrthoDB" id="25761at2759"/>
<evidence type="ECO:0000256" key="7">
    <source>
        <dbReference type="PROSITE-ProRule" id="PRU00723"/>
    </source>
</evidence>
<dbReference type="CDD" id="cd16539">
    <property type="entry name" value="RING-HC_RNF113A_B"/>
    <property type="match status" value="1"/>
</dbReference>
<keyword evidence="8" id="KW-0238">DNA-binding</keyword>
<dbReference type="InParanoid" id="F0XBN0"/>
<accession>F0XBN0</accession>
<name>F0XBN0_GROCL</name>
<comment type="function">
    <text evidence="1 8">Involved in pre-mRNA splicing.</text>
</comment>
<keyword evidence="8" id="KW-0507">mRNA processing</keyword>
<feature type="compositionally biased region" description="Basic residues" evidence="9">
    <location>
        <begin position="22"/>
        <end position="36"/>
    </location>
</feature>
<dbReference type="SMART" id="SM00356">
    <property type="entry name" value="ZnF_C3H1"/>
    <property type="match status" value="1"/>
</dbReference>
<feature type="region of interest" description="Disordered" evidence="9">
    <location>
        <begin position="112"/>
        <end position="151"/>
    </location>
</feature>
<dbReference type="Proteomes" id="UP000007796">
    <property type="component" value="Unassembled WGS sequence"/>
</dbReference>
<keyword evidence="13" id="KW-1185">Reference proteome</keyword>
<dbReference type="InterPro" id="IPR013083">
    <property type="entry name" value="Znf_RING/FYVE/PHD"/>
</dbReference>
<dbReference type="GO" id="GO:0034247">
    <property type="term" value="P:snoRNA splicing"/>
    <property type="evidence" value="ECO:0007669"/>
    <property type="project" value="TreeGrafter"/>
</dbReference>
<evidence type="ECO:0000256" key="5">
    <source>
        <dbReference type="ARBA" id="ARBA00022771"/>
    </source>
</evidence>
<dbReference type="Gene3D" id="3.30.40.10">
    <property type="entry name" value="Zinc/RING finger domain, C3HC4 (zinc finger)"/>
    <property type="match status" value="1"/>
</dbReference>
<dbReference type="GO" id="GO:0008270">
    <property type="term" value="F:zinc ion binding"/>
    <property type="evidence" value="ECO:0007669"/>
    <property type="project" value="UniProtKB-KW"/>
</dbReference>
<comment type="subunit">
    <text evidence="3 8">Associated with the spliceosome.</text>
</comment>
<keyword evidence="6 7" id="KW-0862">Zinc</keyword>
<dbReference type="PANTHER" id="PTHR12930:SF0">
    <property type="entry name" value="RING FINGER PROTEIN 113B"/>
    <property type="match status" value="1"/>
</dbReference>
<evidence type="ECO:0000256" key="3">
    <source>
        <dbReference type="ARBA" id="ARBA00011524"/>
    </source>
</evidence>
<dbReference type="InterPro" id="IPR039971">
    <property type="entry name" value="CWC24-like"/>
</dbReference>
<evidence type="ECO:0000256" key="1">
    <source>
        <dbReference type="ARBA" id="ARBA00003777"/>
    </source>
</evidence>
<dbReference type="InterPro" id="IPR018957">
    <property type="entry name" value="Znf_C3HC4_RING-type"/>
</dbReference>
<comment type="subcellular location">
    <subcellularLocation>
        <location evidence="8">Nucleus</location>
    </subcellularLocation>
</comment>
<proteinExistence type="inferred from homology"/>
<evidence type="ECO:0000259" key="11">
    <source>
        <dbReference type="PROSITE" id="PS50103"/>
    </source>
</evidence>
<feature type="domain" description="C3H1-type" evidence="11">
    <location>
        <begin position="168"/>
        <end position="196"/>
    </location>
</feature>
<dbReference type="InterPro" id="IPR001841">
    <property type="entry name" value="Znf_RING"/>
</dbReference>
<feature type="compositionally biased region" description="Acidic residues" evidence="9">
    <location>
        <begin position="328"/>
        <end position="345"/>
    </location>
</feature>
<dbReference type="PROSITE" id="PS50089">
    <property type="entry name" value="ZF_RING_2"/>
    <property type="match status" value="1"/>
</dbReference>
<dbReference type="Gene3D" id="4.10.1000.10">
    <property type="entry name" value="Zinc finger, CCCH-type"/>
    <property type="match status" value="1"/>
</dbReference>
<protein>
    <recommendedName>
        <fullName evidence="8">Pre-mRNA-splicing factor CWC24</fullName>
    </recommendedName>
</protein>
<evidence type="ECO:0000256" key="9">
    <source>
        <dbReference type="SAM" id="MobiDB-lite"/>
    </source>
</evidence>
<dbReference type="GeneID" id="25978575"/>
<sequence>MTDATEPSSAPAALIAPVLFKARGRGKAKANMRKRSPTPPPARPADSDSDSDSDSDGGLRGIKRRKRTGGAGMISAFTEPTGATATSSSTGLEEPLHITDRSALLSNSDAATKQSHWFDDTDSKSGKAGKSGKTKMPAPTATPASAPAARSVGPVKSAANIRTITITDFAPDVCKDYKLTGFCGFGDNCKFLHAREDYKQGWQLDNEWEAVTKGKKHLGGTVVASADRSKNAGAGAAADDDGDDEEAMLRDIPFACIICRSSYKQPVVTRCGHYFCERCALTRYRRDPTCAACGSATTGVFNNAKRLSKLLERKRERAAQRRQAAIDAGEELSSEEEEEAGEEAD</sequence>
<keyword evidence="5 7" id="KW-0863">Zinc-finger</keyword>
<feature type="compositionally biased region" description="Low complexity" evidence="9">
    <location>
        <begin position="81"/>
        <end position="91"/>
    </location>
</feature>
<evidence type="ECO:0000313" key="12">
    <source>
        <dbReference type="EMBL" id="EFX05009.1"/>
    </source>
</evidence>
<feature type="zinc finger region" description="C3H1-type" evidence="7">
    <location>
        <begin position="168"/>
        <end position="196"/>
    </location>
</feature>
<dbReference type="STRING" id="655863.F0XBN0"/>
<dbReference type="FunFam" id="3.30.40.10:FF:000045">
    <property type="entry name" value="RING finger protein 113A"/>
    <property type="match status" value="1"/>
</dbReference>
<dbReference type="GO" id="GO:0006397">
    <property type="term" value="P:mRNA processing"/>
    <property type="evidence" value="ECO:0007669"/>
    <property type="project" value="UniProtKB-KW"/>
</dbReference>
<dbReference type="GO" id="GO:0005684">
    <property type="term" value="C:U2-type spliceosomal complex"/>
    <property type="evidence" value="ECO:0007669"/>
    <property type="project" value="TreeGrafter"/>
</dbReference>
<dbReference type="GO" id="GO:0003677">
    <property type="term" value="F:DNA binding"/>
    <property type="evidence" value="ECO:0007669"/>
    <property type="project" value="UniProtKB-UniRule"/>
</dbReference>
<evidence type="ECO:0000256" key="8">
    <source>
        <dbReference type="RuleBase" id="RU367110"/>
    </source>
</evidence>
<dbReference type="PROSITE" id="PS50103">
    <property type="entry name" value="ZF_C3H1"/>
    <property type="match status" value="1"/>
</dbReference>
<dbReference type="InterPro" id="IPR036855">
    <property type="entry name" value="Znf_CCCH_sf"/>
</dbReference>
<comment type="similarity">
    <text evidence="2 8">Belongs to the CWC24 family.</text>
</comment>
<evidence type="ECO:0000256" key="2">
    <source>
        <dbReference type="ARBA" id="ARBA00009161"/>
    </source>
</evidence>
<feature type="compositionally biased region" description="Basic and acidic residues" evidence="9">
    <location>
        <begin position="116"/>
        <end position="125"/>
    </location>
</feature>
<reference evidence="12 13" key="1">
    <citation type="journal article" date="2011" name="Proc. Natl. Acad. Sci. U.S.A.">
        <title>Genome and transcriptome analyses of the mountain pine beetle-fungal symbiont Grosmannia clavigera, a lodgepole pine pathogen.</title>
        <authorList>
            <person name="DiGuistini S."/>
            <person name="Wang Y."/>
            <person name="Liao N.Y."/>
            <person name="Taylor G."/>
            <person name="Tanguay P."/>
            <person name="Feau N."/>
            <person name="Henrissat B."/>
            <person name="Chan S.K."/>
            <person name="Hesse-Orce U."/>
            <person name="Alamouti S.M."/>
            <person name="Tsui C.K.M."/>
            <person name="Docking R.T."/>
            <person name="Levasseur A."/>
            <person name="Haridas S."/>
            <person name="Robertson G."/>
            <person name="Birol I."/>
            <person name="Holt R.A."/>
            <person name="Marra M.A."/>
            <person name="Hamelin R.C."/>
            <person name="Hirst M."/>
            <person name="Jones S.J.M."/>
            <person name="Bohlmann J."/>
            <person name="Breuil C."/>
        </authorList>
    </citation>
    <scope>NUCLEOTIDE SEQUENCE [LARGE SCALE GENOMIC DNA]</scope>
    <source>
        <strain evidence="13">kw1407 / UAMH 11150</strain>
    </source>
</reference>
<evidence type="ECO:0000256" key="4">
    <source>
        <dbReference type="ARBA" id="ARBA00022723"/>
    </source>
</evidence>
<dbReference type="Pfam" id="PF00642">
    <property type="entry name" value="zf-CCCH"/>
    <property type="match status" value="1"/>
</dbReference>
<keyword evidence="4 7" id="KW-0479">Metal-binding</keyword>
<evidence type="ECO:0000256" key="6">
    <source>
        <dbReference type="ARBA" id="ARBA00022833"/>
    </source>
</evidence>
<organism evidence="13">
    <name type="scientific">Grosmannia clavigera (strain kw1407 / UAMH 11150)</name>
    <name type="common">Blue stain fungus</name>
    <name type="synonym">Graphiocladiella clavigera</name>
    <dbReference type="NCBI Taxonomy" id="655863"/>
    <lineage>
        <taxon>Eukaryota</taxon>
        <taxon>Fungi</taxon>
        <taxon>Dikarya</taxon>
        <taxon>Ascomycota</taxon>
        <taxon>Pezizomycotina</taxon>
        <taxon>Sordariomycetes</taxon>
        <taxon>Sordariomycetidae</taxon>
        <taxon>Ophiostomatales</taxon>
        <taxon>Ophiostomataceae</taxon>
        <taxon>Leptographium</taxon>
    </lineage>
</organism>
<keyword evidence="8" id="KW-0747">Spliceosome</keyword>
<dbReference type="eggNOG" id="KOG1813">
    <property type="taxonomic scope" value="Eukaryota"/>
</dbReference>
<dbReference type="PROSITE" id="PS00518">
    <property type="entry name" value="ZF_RING_1"/>
    <property type="match status" value="1"/>
</dbReference>
<dbReference type="RefSeq" id="XP_014174491.1">
    <property type="nucleotide sequence ID" value="XM_014319016.1"/>
</dbReference>
<dbReference type="SUPFAM" id="SSF57850">
    <property type="entry name" value="RING/U-box"/>
    <property type="match status" value="1"/>
</dbReference>
<feature type="region of interest" description="Disordered" evidence="9">
    <location>
        <begin position="1"/>
        <end position="93"/>
    </location>
</feature>